<dbReference type="SUPFAM" id="SSF160713">
    <property type="entry name" value="YqaI-like"/>
    <property type="match status" value="1"/>
</dbReference>
<dbReference type="Gene3D" id="3.30.40.30">
    <property type="entry name" value="YqaI domain"/>
    <property type="match status" value="1"/>
</dbReference>
<name>A0A8S5SMH4_9CAUD</name>
<accession>A0A8S5SMH4</accession>
<protein>
    <submittedName>
        <fullName evidence="1">Uncharacterized protein</fullName>
    </submittedName>
</protein>
<evidence type="ECO:0000313" key="1">
    <source>
        <dbReference type="EMBL" id="DAF52011.1"/>
    </source>
</evidence>
<organism evidence="1">
    <name type="scientific">Siphoviridae sp. ctNHp14</name>
    <dbReference type="NCBI Taxonomy" id="2827857"/>
    <lineage>
        <taxon>Viruses</taxon>
        <taxon>Duplodnaviria</taxon>
        <taxon>Heunggongvirae</taxon>
        <taxon>Uroviricota</taxon>
        <taxon>Caudoviricetes</taxon>
    </lineage>
</organism>
<proteinExistence type="predicted"/>
<dbReference type="InterPro" id="IPR023118">
    <property type="entry name" value="YqaI_dom_sf"/>
</dbReference>
<reference evidence="1" key="1">
    <citation type="journal article" date="2021" name="Proc. Natl. Acad. Sci. U.S.A.">
        <title>A Catalog of Tens of Thousands of Viruses from Human Metagenomes Reveals Hidden Associations with Chronic Diseases.</title>
        <authorList>
            <person name="Tisza M.J."/>
            <person name="Buck C.B."/>
        </authorList>
    </citation>
    <scope>NUCLEOTIDE SEQUENCE</scope>
    <source>
        <strain evidence="1">CtNHp14</strain>
    </source>
</reference>
<sequence length="67" mass="7853">MCNKFETLHANYLDPPEPKVWGYDWKGEEIYVGDEYYDMDGDYVQADNIEDYLKSTYLTTSLKIAGE</sequence>
<dbReference type="EMBL" id="BK032628">
    <property type="protein sequence ID" value="DAF52011.1"/>
    <property type="molecule type" value="Genomic_DNA"/>
</dbReference>